<dbReference type="Proteomes" id="UP000753961">
    <property type="component" value="Unassembled WGS sequence"/>
</dbReference>
<comment type="caution">
    <text evidence="2">The sequence shown here is derived from an EMBL/GenBank/DDBJ whole genome shotgun (WGS) entry which is preliminary data.</text>
</comment>
<gene>
    <name evidence="2" type="ORF">KUV50_00625</name>
</gene>
<name>A0A953HJ19_9BACT</name>
<dbReference type="AlphaFoldDB" id="A0A953HJ19"/>
<dbReference type="SMART" id="SM00382">
    <property type="entry name" value="AAA"/>
    <property type="match status" value="1"/>
</dbReference>
<evidence type="ECO:0000313" key="2">
    <source>
        <dbReference type="EMBL" id="MBY5956617.1"/>
    </source>
</evidence>
<dbReference type="InterPro" id="IPR027417">
    <property type="entry name" value="P-loop_NTPase"/>
</dbReference>
<dbReference type="PANTHER" id="PTHR42990:SF1">
    <property type="entry name" value="AAA+ ATPASE DOMAIN-CONTAINING PROTEIN"/>
    <property type="match status" value="1"/>
</dbReference>
<dbReference type="InterPro" id="IPR003593">
    <property type="entry name" value="AAA+_ATPase"/>
</dbReference>
<sequence>MHFERYLADKINWNNRLIGITGARGSGKTTLLLQYLAKKLPNDGSALYVAMDDLFFQDVGMLELAERFSKEGGNYLLLDEVHKYPRWSRELKLIYDNVPDLQVIFTSSSILEVYSGESDLSRRAISYSLKELSLREYIQLKKDISFTTWTLSEILEDHVEIARTINDNIKPIAEFKEYLRYGAYPYFIEGENEYLQRLLHTVNLIIDIDLAAVENLNYEMLVKIKKLLYVISTSVPFTPNISKLSRTTNISRPALMRVLHLLEKARLIQQLRKDTQGMAVLRKPEKLYLNNSNLQFALAGEQTDRGTLRETFFMNQIQDIETIHWSGDADFLVDTRYIIEIGGKSKAQGNLKNKKNAYIVKDDIEYGVAGIIPLWMFGFLY</sequence>
<dbReference type="InterPro" id="IPR041682">
    <property type="entry name" value="AAA_14"/>
</dbReference>
<feature type="domain" description="AAA+ ATPase" evidence="1">
    <location>
        <begin position="14"/>
        <end position="142"/>
    </location>
</feature>
<accession>A0A953HJ19</accession>
<dbReference type="PANTHER" id="PTHR42990">
    <property type="entry name" value="ATPASE"/>
    <property type="match status" value="1"/>
</dbReference>
<dbReference type="EMBL" id="JAHVHU010000002">
    <property type="protein sequence ID" value="MBY5956617.1"/>
    <property type="molecule type" value="Genomic_DNA"/>
</dbReference>
<proteinExistence type="predicted"/>
<protein>
    <submittedName>
        <fullName evidence="2">AAA family ATPase</fullName>
    </submittedName>
</protein>
<reference evidence="2" key="1">
    <citation type="submission" date="2021-06" db="EMBL/GenBank/DDBJ databases">
        <title>44 bacteria genomes isolated from Dapeng, Shenzhen.</title>
        <authorList>
            <person name="Zheng W."/>
            <person name="Yu S."/>
            <person name="Huang Y."/>
        </authorList>
    </citation>
    <scope>NUCLEOTIDE SEQUENCE</scope>
    <source>
        <strain evidence="2">DP5N28-2</strain>
    </source>
</reference>
<dbReference type="SUPFAM" id="SSF52540">
    <property type="entry name" value="P-loop containing nucleoside triphosphate hydrolases"/>
    <property type="match status" value="1"/>
</dbReference>
<dbReference type="Pfam" id="PF13173">
    <property type="entry name" value="AAA_14"/>
    <property type="match status" value="1"/>
</dbReference>
<dbReference type="Gene3D" id="3.40.50.300">
    <property type="entry name" value="P-loop containing nucleotide triphosphate hydrolases"/>
    <property type="match status" value="1"/>
</dbReference>
<evidence type="ECO:0000259" key="1">
    <source>
        <dbReference type="SMART" id="SM00382"/>
    </source>
</evidence>
<keyword evidence="3" id="KW-1185">Reference proteome</keyword>
<evidence type="ECO:0000313" key="3">
    <source>
        <dbReference type="Proteomes" id="UP000753961"/>
    </source>
</evidence>
<organism evidence="2 3">
    <name type="scientific">Membranihabitans marinus</name>
    <dbReference type="NCBI Taxonomy" id="1227546"/>
    <lineage>
        <taxon>Bacteria</taxon>
        <taxon>Pseudomonadati</taxon>
        <taxon>Bacteroidota</taxon>
        <taxon>Saprospiria</taxon>
        <taxon>Saprospirales</taxon>
        <taxon>Saprospiraceae</taxon>
        <taxon>Membranihabitans</taxon>
    </lineage>
</organism>